<accession>A0AAE1MS29</accession>
<comment type="caution">
    <text evidence="9">The sequence shown here is derived from an EMBL/GenBank/DDBJ whole genome shotgun (WGS) entry which is preliminary data.</text>
</comment>
<evidence type="ECO:0000256" key="3">
    <source>
        <dbReference type="ARBA" id="ARBA00023015"/>
    </source>
</evidence>
<dbReference type="InterPro" id="IPR006458">
    <property type="entry name" value="Ovate_C"/>
</dbReference>
<proteinExistence type="predicted"/>
<keyword evidence="4 6" id="KW-0804">Transcription</keyword>
<evidence type="ECO:0000256" key="1">
    <source>
        <dbReference type="ARBA" id="ARBA00004123"/>
    </source>
</evidence>
<dbReference type="GO" id="GO:0005634">
    <property type="term" value="C:nucleus"/>
    <property type="evidence" value="ECO:0007669"/>
    <property type="project" value="UniProtKB-SubCell"/>
</dbReference>
<protein>
    <recommendedName>
        <fullName evidence="6">Transcription repressor</fullName>
    </recommendedName>
    <alternativeName>
        <fullName evidence="6">Ovate family protein</fullName>
    </alternativeName>
</protein>
<dbReference type="Pfam" id="PF04844">
    <property type="entry name" value="Ovate"/>
    <property type="match status" value="1"/>
</dbReference>
<feature type="compositionally biased region" description="Basic and acidic residues" evidence="7">
    <location>
        <begin position="245"/>
        <end position="255"/>
    </location>
</feature>
<feature type="domain" description="OVATE" evidence="8">
    <location>
        <begin position="329"/>
        <end position="388"/>
    </location>
</feature>
<name>A0AAE1MS29_9FABA</name>
<evidence type="ECO:0000256" key="2">
    <source>
        <dbReference type="ARBA" id="ARBA00022491"/>
    </source>
</evidence>
<keyword evidence="2 6" id="KW-0678">Repressor</keyword>
<evidence type="ECO:0000256" key="5">
    <source>
        <dbReference type="ARBA" id="ARBA00023242"/>
    </source>
</evidence>
<dbReference type="AlphaFoldDB" id="A0AAE1MS29"/>
<dbReference type="PANTHER" id="PTHR33057">
    <property type="entry name" value="TRANSCRIPTION REPRESSOR OFP7-RELATED"/>
    <property type="match status" value="1"/>
</dbReference>
<keyword evidence="5 6" id="KW-0539">Nucleus</keyword>
<dbReference type="EMBL" id="JAWXYG010000005">
    <property type="protein sequence ID" value="KAK4271748.1"/>
    <property type="molecule type" value="Genomic_DNA"/>
</dbReference>
<evidence type="ECO:0000256" key="6">
    <source>
        <dbReference type="RuleBase" id="RU367028"/>
    </source>
</evidence>
<evidence type="ECO:0000256" key="4">
    <source>
        <dbReference type="ARBA" id="ARBA00023163"/>
    </source>
</evidence>
<comment type="subcellular location">
    <subcellularLocation>
        <location evidence="1 6">Nucleus</location>
    </subcellularLocation>
</comment>
<evidence type="ECO:0000259" key="8">
    <source>
        <dbReference type="PROSITE" id="PS51754"/>
    </source>
</evidence>
<evidence type="ECO:0000313" key="9">
    <source>
        <dbReference type="EMBL" id="KAK4271748.1"/>
    </source>
</evidence>
<evidence type="ECO:0000256" key="7">
    <source>
        <dbReference type="SAM" id="MobiDB-lite"/>
    </source>
</evidence>
<sequence>MWGRKKSSSASSSSRHSSSFLSHVSLLSWLSKFKHMRVNTEPSGGKVKQQKGKANSVCVSSSQYACGIGGGCVSLSGDDDGIWRLPFGEEVHEGKRTKDILETQLSNLDDDLVVPVSISCSNGGFNERSHGREEGTLKFKEIGTEKESKFPKGTKISLQIDDYDREKELETLRKTFEKKAQKALHEKLLKLEKVSDKAESASTKSLEKDVIIQLESPRTICTPRTQSLVPSLASKKNPRLGSIKTESRSSEKKLGIESERQHLKKNEMMKTSKPKHRSKVRVCSPRMGSKTETCKIKHLEDFKKAKLKRKKAKERMMMEKTELSDSFAVVRCSMNPEKDFRDSMVEMITEMKIHQPEEYEELLTCYLTLNSDDYHNLIVKVFREVWFDMNKDVLGISLRKQYG</sequence>
<gene>
    <name evidence="9" type="ORF">QN277_020392</name>
</gene>
<keyword evidence="10" id="KW-1185">Reference proteome</keyword>
<dbReference type="PROSITE" id="PS51754">
    <property type="entry name" value="OVATE"/>
    <property type="match status" value="1"/>
</dbReference>
<organism evidence="9 10">
    <name type="scientific">Acacia crassicarpa</name>
    <name type="common">northern wattle</name>
    <dbReference type="NCBI Taxonomy" id="499986"/>
    <lineage>
        <taxon>Eukaryota</taxon>
        <taxon>Viridiplantae</taxon>
        <taxon>Streptophyta</taxon>
        <taxon>Embryophyta</taxon>
        <taxon>Tracheophyta</taxon>
        <taxon>Spermatophyta</taxon>
        <taxon>Magnoliopsida</taxon>
        <taxon>eudicotyledons</taxon>
        <taxon>Gunneridae</taxon>
        <taxon>Pentapetalae</taxon>
        <taxon>rosids</taxon>
        <taxon>fabids</taxon>
        <taxon>Fabales</taxon>
        <taxon>Fabaceae</taxon>
        <taxon>Caesalpinioideae</taxon>
        <taxon>mimosoid clade</taxon>
        <taxon>Acacieae</taxon>
        <taxon>Acacia</taxon>
    </lineage>
</organism>
<dbReference type="GO" id="GO:0045892">
    <property type="term" value="P:negative regulation of DNA-templated transcription"/>
    <property type="evidence" value="ECO:0007669"/>
    <property type="project" value="UniProtKB-UniRule"/>
</dbReference>
<keyword evidence="3 6" id="KW-0805">Transcription regulation</keyword>
<dbReference type="Proteomes" id="UP001293593">
    <property type="component" value="Unassembled WGS sequence"/>
</dbReference>
<feature type="region of interest" description="Disordered" evidence="7">
    <location>
        <begin position="267"/>
        <end position="287"/>
    </location>
</feature>
<reference evidence="9" key="1">
    <citation type="submission" date="2023-10" db="EMBL/GenBank/DDBJ databases">
        <title>Chromosome-level genome of the transformable northern wattle, Acacia crassicarpa.</title>
        <authorList>
            <person name="Massaro I."/>
            <person name="Sinha N.R."/>
            <person name="Poethig S."/>
            <person name="Leichty A.R."/>
        </authorList>
    </citation>
    <scope>NUCLEOTIDE SEQUENCE</scope>
    <source>
        <strain evidence="9">Acra3RX</strain>
        <tissue evidence="9">Leaf</tissue>
    </source>
</reference>
<dbReference type="PANTHER" id="PTHR33057:SF82">
    <property type="entry name" value="TRANSCRIPTION REPRESSOR OFP5"/>
    <property type="match status" value="1"/>
</dbReference>
<dbReference type="InterPro" id="IPR038933">
    <property type="entry name" value="Ovate"/>
</dbReference>
<dbReference type="NCBIfam" id="TIGR01568">
    <property type="entry name" value="A_thal_3678"/>
    <property type="match status" value="1"/>
</dbReference>
<evidence type="ECO:0000313" key="10">
    <source>
        <dbReference type="Proteomes" id="UP001293593"/>
    </source>
</evidence>
<feature type="region of interest" description="Disordered" evidence="7">
    <location>
        <begin position="231"/>
        <end position="255"/>
    </location>
</feature>
<comment type="function">
    <text evidence="6">Transcriptional repressor that regulates multiple aspects of plant growth and development.</text>
</comment>